<feature type="compositionally biased region" description="Basic residues" evidence="1">
    <location>
        <begin position="57"/>
        <end position="78"/>
    </location>
</feature>
<feature type="transmembrane region" description="Helical" evidence="2">
    <location>
        <begin position="6"/>
        <end position="26"/>
    </location>
</feature>
<reference evidence="4" key="2">
    <citation type="journal article" date="2011" name="Stand. Genomic Sci.">
        <title>Complete genome sequence of Weeksella virosa type strain (9751T).</title>
        <authorList>
            <person name="Lang E."/>
            <person name="Teshima H."/>
            <person name="Lucas S."/>
            <person name="Lapidus A."/>
            <person name="Hammon N."/>
            <person name="Deshpande S."/>
            <person name="Nolan M."/>
            <person name="Cheng J."/>
            <person name="Pitluck S."/>
            <person name="Liolios K."/>
            <person name="Pagani I."/>
            <person name="Mikhailova N."/>
            <person name="Ivanova N."/>
            <person name="Mavromatis K."/>
            <person name="Pati A."/>
            <person name="Tapia R."/>
            <person name="Han C."/>
            <person name="Goodwin L."/>
            <person name="Chen A."/>
            <person name="Palaniappan K."/>
            <person name="Land M."/>
            <person name="Hauser L."/>
            <person name="Chang Y."/>
            <person name="Jeffries C."/>
            <person name="Brambilla E."/>
            <person name="Kopitz M."/>
            <person name="Rohde M."/>
            <person name="Goker M."/>
            <person name="Tindall B."/>
            <person name="Detter J."/>
            <person name="Woyke T."/>
            <person name="Bristow J."/>
            <person name="Eisen J."/>
            <person name="Markowitz V."/>
            <person name="Hugenholtz P."/>
            <person name="Klenk H."/>
            <person name="Kyrpides N."/>
        </authorList>
    </citation>
    <scope>NUCLEOTIDE SEQUENCE [LARGE SCALE GENOMIC DNA]</scope>
    <source>
        <strain evidence="4">ATCC 43766 / DSM 16922 / JCM 21250 / NBRC 16016 / NCTC 11634 / CL345/78</strain>
    </source>
</reference>
<dbReference type="EMBL" id="CP002455">
    <property type="protein sequence ID" value="ADX68563.1"/>
    <property type="molecule type" value="Genomic_DNA"/>
</dbReference>
<name>F0P0X9_WEEVC</name>
<dbReference type="OrthoDB" id="680152at2"/>
<dbReference type="HOGENOM" id="CLU_197672_1_0_10"/>
<evidence type="ECO:0000256" key="1">
    <source>
        <dbReference type="SAM" id="MobiDB-lite"/>
    </source>
</evidence>
<keyword evidence="2" id="KW-0472">Membrane</keyword>
<protein>
    <recommendedName>
        <fullName evidence="5">Quinol oxidase subunit 4</fullName>
    </recommendedName>
</protein>
<dbReference type="STRING" id="865938.Weevi_1875"/>
<feature type="compositionally biased region" description="Basic residues" evidence="1">
    <location>
        <begin position="30"/>
        <end position="45"/>
    </location>
</feature>
<keyword evidence="4" id="KW-1185">Reference proteome</keyword>
<evidence type="ECO:0000313" key="3">
    <source>
        <dbReference type="EMBL" id="ADX68563.1"/>
    </source>
</evidence>
<dbReference type="AlphaFoldDB" id="F0P0X9"/>
<keyword evidence="2" id="KW-0812">Transmembrane</keyword>
<dbReference type="PROSITE" id="PS51257">
    <property type="entry name" value="PROKAR_LIPOPROTEIN"/>
    <property type="match status" value="1"/>
</dbReference>
<feature type="region of interest" description="Disordered" evidence="1">
    <location>
        <begin position="25"/>
        <end position="78"/>
    </location>
</feature>
<keyword evidence="2" id="KW-1133">Transmembrane helix</keyword>
<dbReference type="Proteomes" id="UP000008641">
    <property type="component" value="Chromosome"/>
</dbReference>
<evidence type="ECO:0000256" key="2">
    <source>
        <dbReference type="SAM" id="Phobius"/>
    </source>
</evidence>
<accession>F0P0X9</accession>
<gene>
    <name evidence="3" type="ordered locus">Weevi_1875</name>
</gene>
<evidence type="ECO:0008006" key="5">
    <source>
        <dbReference type="Google" id="ProtNLM"/>
    </source>
</evidence>
<sequence>MKIWIRIIGFVFIASMFSACTVHHHYDSKPKKHKSMPPGQKKKVYGTKSAKPFAPGHQKKYKVKPPHKKVKPPHKKRP</sequence>
<dbReference type="RefSeq" id="WP_013598952.1">
    <property type="nucleotide sequence ID" value="NC_015144.1"/>
</dbReference>
<organism evidence="3 4">
    <name type="scientific">Weeksella virosa (strain ATCC 43766 / DSM 16922 / JCM 21250 / CCUG 30538 / CDC 9751 / IAM 14551 / NBRC 16016 / NCTC 11634 / CL345/78)</name>
    <dbReference type="NCBI Taxonomy" id="865938"/>
    <lineage>
        <taxon>Bacteria</taxon>
        <taxon>Pseudomonadati</taxon>
        <taxon>Bacteroidota</taxon>
        <taxon>Flavobacteriia</taxon>
        <taxon>Flavobacteriales</taxon>
        <taxon>Weeksellaceae</taxon>
        <taxon>Weeksella</taxon>
    </lineage>
</organism>
<evidence type="ECO:0000313" key="4">
    <source>
        <dbReference type="Proteomes" id="UP000008641"/>
    </source>
</evidence>
<proteinExistence type="predicted"/>
<dbReference type="KEGG" id="wvi:Weevi_1875"/>
<reference evidence="3 4" key="1">
    <citation type="journal article" date="2011" name="Stand. Genomic Sci.">
        <title>Complete genome sequence of Weeksella virosa type strain (9751).</title>
        <authorList>
            <person name="Lang E."/>
            <person name="Teshima H."/>
            <person name="Lucas S."/>
            <person name="Lapidus A."/>
            <person name="Hammon N."/>
            <person name="Deshpande S."/>
            <person name="Nolan M."/>
            <person name="Cheng J.F."/>
            <person name="Pitluck S."/>
            <person name="Liolios K."/>
            <person name="Pagani I."/>
            <person name="Mikhailova N."/>
            <person name="Ivanova N."/>
            <person name="Mavromatis K."/>
            <person name="Pati A."/>
            <person name="Tapia R."/>
            <person name="Han C."/>
            <person name="Goodwin L."/>
            <person name="Chen A."/>
            <person name="Palaniappan K."/>
            <person name="Land M."/>
            <person name="Hauser L."/>
            <person name="Chang Y.J."/>
            <person name="Jeffries C.D."/>
            <person name="Brambilla E.M."/>
            <person name="Kopitz M."/>
            <person name="Rohde M."/>
            <person name="Goker M."/>
            <person name="Tindall B.J."/>
            <person name="Detter J.C."/>
            <person name="Woyke T."/>
            <person name="Bristow J."/>
            <person name="Eisen J.A."/>
            <person name="Markowitz V."/>
            <person name="Hugenholtz P."/>
            <person name="Klenk H.P."/>
            <person name="Kyrpides N.C."/>
        </authorList>
    </citation>
    <scope>NUCLEOTIDE SEQUENCE [LARGE SCALE GENOMIC DNA]</scope>
    <source>
        <strain evidence="4">ATCC 43766 / DSM 16922 / JCM 21250 / NBRC 16016 / NCTC 11634 / CL345/78</strain>
    </source>
</reference>